<reference evidence="10" key="1">
    <citation type="journal article" date="2016" name="Proc. Natl. Acad. Sci. U.S.A.">
        <title>Chromosome-level assembly of Arabidopsis thaliana Ler reveals the extent of translocation and inversion polymorphisms.</title>
        <authorList>
            <person name="Zapata L."/>
            <person name="Ding J."/>
            <person name="Willing E.M."/>
            <person name="Hartwig B."/>
            <person name="Bezdan D."/>
            <person name="Jiao W.B."/>
            <person name="Patel V."/>
            <person name="Velikkakam James G."/>
            <person name="Koornneef M."/>
            <person name="Ossowski S."/>
            <person name="Schneeberger K."/>
        </authorList>
    </citation>
    <scope>NUCLEOTIDE SEQUENCE [LARGE SCALE GENOMIC DNA]</scope>
    <source>
        <strain evidence="10">cv. Landsberg erecta</strain>
    </source>
</reference>
<dbReference type="InterPro" id="IPR058954">
    <property type="entry name" value="AAA_lid_SMAX1"/>
</dbReference>
<evidence type="ECO:0000256" key="2">
    <source>
        <dbReference type="ARBA" id="ARBA00022737"/>
    </source>
</evidence>
<dbReference type="ExpressionAtlas" id="A0A178W0G9">
    <property type="expression patterns" value="baseline and differential"/>
</dbReference>
<dbReference type="OrthoDB" id="1723324at2759"/>
<protein>
    <submittedName>
        <fullName evidence="8">SMXL7</fullName>
    </submittedName>
</protein>
<dbReference type="Proteomes" id="UP000434276">
    <property type="component" value="Unassembled WGS sequence"/>
</dbReference>
<proteinExistence type="inferred from homology"/>
<dbReference type="PANTHER" id="PTHR43572">
    <property type="entry name" value="CHAPERONE PROTEIN CLPD, CHLOROPLASTIC"/>
    <property type="match status" value="1"/>
</dbReference>
<accession>A0A5S9X315</accession>
<evidence type="ECO:0000313" key="7">
    <source>
        <dbReference type="EMBL" id="CAA0373410.1"/>
    </source>
</evidence>
<dbReference type="AlphaFoldDB" id="A0A178W0G9"/>
<evidence type="ECO:0000313" key="8">
    <source>
        <dbReference type="EMBL" id="OAP11201.1"/>
    </source>
</evidence>
<dbReference type="InterPro" id="IPR058680">
    <property type="entry name" value="NBD_SMAX1-like"/>
</dbReference>
<evidence type="ECO:0000256" key="5">
    <source>
        <dbReference type="PROSITE-ProRule" id="PRU01251"/>
    </source>
</evidence>
<evidence type="ECO:0000313" key="11">
    <source>
        <dbReference type="Proteomes" id="UP000426265"/>
    </source>
</evidence>
<comment type="similarity">
    <text evidence="1">Belongs to the ClpA/ClpB family.</text>
</comment>
<evidence type="ECO:0000313" key="10">
    <source>
        <dbReference type="Proteomes" id="UP000078284"/>
    </source>
</evidence>
<keyword evidence="2 5" id="KW-0677">Repeat</keyword>
<dbReference type="Pfam" id="PF07724">
    <property type="entry name" value="AAA_2"/>
    <property type="match status" value="1"/>
</dbReference>
<dbReference type="Proteomes" id="UP000078284">
    <property type="component" value="Chromosome 2"/>
</dbReference>
<accession>A0A178W0G9</accession>
<dbReference type="InterPro" id="IPR004176">
    <property type="entry name" value="Clp_R_N"/>
</dbReference>
<evidence type="ECO:0000256" key="4">
    <source>
        <dbReference type="ARBA" id="ARBA00023163"/>
    </source>
</evidence>
<sequence length="1002" mass="111925">MPTPVTTARQCLTEETARALDDAVSVARRRSHAQTTSLHAVSGLLTMPSSILREVCISRAAHNTPYSSRLQFRALELCVGVSLDRLPSSKSTPTTTVEEDPPVSNSLMAAIKRSQATQRRHPETYHLHQIHGNNNTETTSVLKVELKYFILSILDDPIVSRVFGEAGFRSTDIKLDVLHPPVTSQFSSRFTSRSRIPPLFLCNLPESDSGRVRFGFPFGDLDENCRRIGEVLARKDKKNPLLVGVCGVEALKTFTDSINRGKFGFLPLEISGLSVVSIEISEVLVDGSRIDIKFDDLGRLKSGMVLNLGELKVLASDVFSVDVIEKFVLKLADLLKLHREKLWFIGSVSSNETYLKLIERFPTIDKDWNLHLLPITSSSQGLYPKSSLMGSFVPFGGFFSSTSDFRIPSSSSMNQTLPRCHLCNEKYEQEVTAFAKSGSMIDDQCSEKLPSWLRNVEHEHEKGNLGKVKDDPNVLASRIPALQKKWDDICQRIHQTPAFPKLSFQPVRPQFPLQLGSSSQTKMSLGSPTEKIVCTRTSESFQGMVALPQNPPHQPGLSVKISKPKHTEDLSSSTTNSPLSFVTTDLGLGTIYASKNQEPSTPVSVERRDFEVIKEKQLLSASRYCKDFKSLRELLSRKVGFQNEAVNAISEIVCGYRDESRRRNNHVATTSNVWLALLGPDKAGKKKVALALAEVFCGGQDNFICVDFKSQDSLDDRFRGKTVVDYIAGEVARRADSVVFIENVEKAEFPDQIRLSEAMRTGKLRDSHGREISMKNVIVVATISGSDKASDCHVLEEPVKYSEERVLNAKNWTLQIKLADTSNVNKNGPNKRRQEEAETEVTELRALKSQRSFLDLNLPVDEIEANEDEAYTMSENTEAWLEDFVEQVDGKVTFKLIDFDELAKNIKRNILSLFHLSFGPETHLEIENDVILKILAALRWSSDEEKTFDQWLQTVLAPSFAKARQKCVPAAPFSVKLVASRESPAEEETTGIQQFPARVEVI</sequence>
<dbReference type="Pfam" id="PF26587">
    <property type="entry name" value="AAA_lid_SMAX1"/>
    <property type="match status" value="1"/>
</dbReference>
<dbReference type="SUPFAM" id="SSF52540">
    <property type="entry name" value="P-loop containing nucleoside triphosphate hydrolases"/>
    <property type="match status" value="1"/>
</dbReference>
<feature type="domain" description="Clp R" evidence="6">
    <location>
        <begin position="8"/>
        <end position="185"/>
    </location>
</feature>
<evidence type="ECO:0000256" key="1">
    <source>
        <dbReference type="ARBA" id="ARBA00008675"/>
    </source>
</evidence>
<dbReference type="InterPro" id="IPR003959">
    <property type="entry name" value="ATPase_AAA_core"/>
</dbReference>
<name>A0A178W0G9_ARATH</name>
<reference evidence="7 12" key="3">
    <citation type="submission" date="2019-12" db="EMBL/GenBank/DDBJ databases">
        <authorList>
            <person name="Jiao W.-B."/>
            <person name="Schneeberger K."/>
        </authorList>
    </citation>
    <scope>NUCLEOTIDE SEQUENCE [LARGE SCALE GENOMIC DNA]</scope>
    <source>
        <strain evidence="11">cv. An-1</strain>
        <strain evidence="12">cv. C24</strain>
    </source>
</reference>
<evidence type="ECO:0000313" key="9">
    <source>
        <dbReference type="EMBL" id="VYS53943.1"/>
    </source>
</evidence>
<dbReference type="Gene3D" id="1.10.1780.10">
    <property type="entry name" value="Clp, N-terminal domain"/>
    <property type="match status" value="1"/>
</dbReference>
<dbReference type="EMBL" id="CACRSJ010000105">
    <property type="protein sequence ID" value="VYS53943.1"/>
    <property type="molecule type" value="Genomic_DNA"/>
</dbReference>
<dbReference type="Proteomes" id="UP000426265">
    <property type="component" value="Unassembled WGS sequence"/>
</dbReference>
<evidence type="ECO:0000256" key="3">
    <source>
        <dbReference type="ARBA" id="ARBA00023015"/>
    </source>
</evidence>
<evidence type="ECO:0000313" key="12">
    <source>
        <dbReference type="Proteomes" id="UP000434276"/>
    </source>
</evidence>
<dbReference type="InterPro" id="IPR036628">
    <property type="entry name" value="Clp_N_dom_sf"/>
</dbReference>
<organism evidence="8 10">
    <name type="scientific">Arabidopsis thaliana</name>
    <name type="common">Mouse-ear cress</name>
    <dbReference type="NCBI Taxonomy" id="3702"/>
    <lineage>
        <taxon>Eukaryota</taxon>
        <taxon>Viridiplantae</taxon>
        <taxon>Streptophyta</taxon>
        <taxon>Embryophyta</taxon>
        <taxon>Tracheophyta</taxon>
        <taxon>Spermatophyta</taxon>
        <taxon>Magnoliopsida</taxon>
        <taxon>eudicotyledons</taxon>
        <taxon>Gunneridae</taxon>
        <taxon>Pentapetalae</taxon>
        <taxon>rosids</taxon>
        <taxon>malvids</taxon>
        <taxon>Brassicales</taxon>
        <taxon>Brassicaceae</taxon>
        <taxon>Camelineae</taxon>
        <taxon>Arabidopsis</taxon>
    </lineage>
</organism>
<dbReference type="InterPro" id="IPR027417">
    <property type="entry name" value="P-loop_NTPase"/>
</dbReference>
<dbReference type="PROSITE" id="PS51903">
    <property type="entry name" value="CLP_R"/>
    <property type="match status" value="1"/>
</dbReference>
<gene>
    <name evidence="8" type="ordered locus">AXX17_At2g26040</name>
    <name evidence="9" type="ORF">AN1_LOCUS9401</name>
    <name evidence="7" type="ORF">C24_LOCUS9251</name>
</gene>
<dbReference type="GO" id="GO:0016887">
    <property type="term" value="F:ATP hydrolysis activity"/>
    <property type="evidence" value="ECO:0007669"/>
    <property type="project" value="InterPro"/>
</dbReference>
<dbReference type="Gene3D" id="3.40.50.300">
    <property type="entry name" value="P-loop containing nucleotide triphosphate hydrolases"/>
    <property type="match status" value="1"/>
</dbReference>
<dbReference type="CDD" id="cd19499">
    <property type="entry name" value="RecA-like_ClpB_Hsp104-like"/>
    <property type="match status" value="1"/>
</dbReference>
<reference evidence="8" key="2">
    <citation type="submission" date="2016-03" db="EMBL/GenBank/DDBJ databases">
        <title>Full-length assembly of Arabidopsis thaliana Ler reveals the complement of translocations and inversions.</title>
        <authorList>
            <person name="Zapata L."/>
            <person name="Schneeberger K."/>
            <person name="Ossowski S."/>
        </authorList>
    </citation>
    <scope>NUCLEOTIDE SEQUENCE [LARGE SCALE GENOMIC DNA]</scope>
    <source>
        <tissue evidence="8">Leaf</tissue>
    </source>
</reference>
<keyword evidence="3" id="KW-0805">Transcription regulation</keyword>
<dbReference type="GO" id="GO:0005524">
    <property type="term" value="F:ATP binding"/>
    <property type="evidence" value="ECO:0007669"/>
    <property type="project" value="InterPro"/>
</dbReference>
<dbReference type="Pfam" id="PF23569">
    <property type="entry name" value="NBD_SMAX1"/>
    <property type="match status" value="1"/>
</dbReference>
<dbReference type="EMBL" id="CACSHJ010000088">
    <property type="protein sequence ID" value="CAA0373410.1"/>
    <property type="molecule type" value="Genomic_DNA"/>
</dbReference>
<dbReference type="EMBL" id="LUHQ01000002">
    <property type="protein sequence ID" value="OAP11201.1"/>
    <property type="molecule type" value="Genomic_DNA"/>
</dbReference>
<keyword evidence="4" id="KW-0804">Transcription</keyword>
<dbReference type="InterPro" id="IPR051650">
    <property type="entry name" value="SL_signaling_regulator"/>
</dbReference>
<dbReference type="PANTHER" id="PTHR43572:SF54">
    <property type="entry name" value="PROTEIN SMAX1-LIKE 7"/>
    <property type="match status" value="1"/>
</dbReference>
<evidence type="ECO:0000259" key="6">
    <source>
        <dbReference type="PROSITE" id="PS51903"/>
    </source>
</evidence>